<dbReference type="GO" id="GO:0051920">
    <property type="term" value="F:peroxiredoxin activity"/>
    <property type="evidence" value="ECO:0007669"/>
    <property type="project" value="InterPro"/>
</dbReference>
<comment type="caution">
    <text evidence="2">The sequence shown here is derived from an EMBL/GenBank/DDBJ whole genome shotgun (WGS) entry which is preliminary data.</text>
</comment>
<dbReference type="Proteomes" id="UP000612362">
    <property type="component" value="Unassembled WGS sequence"/>
</dbReference>
<feature type="domain" description="Carboxymuconolactone decarboxylase-like" evidence="1">
    <location>
        <begin position="12"/>
        <end position="93"/>
    </location>
</feature>
<dbReference type="Pfam" id="PF02627">
    <property type="entry name" value="CMD"/>
    <property type="match status" value="1"/>
</dbReference>
<accession>A0A8J3MT75</accession>
<evidence type="ECO:0000313" key="3">
    <source>
        <dbReference type="Proteomes" id="UP000612362"/>
    </source>
</evidence>
<dbReference type="RefSeq" id="WP_220196216.1">
    <property type="nucleotide sequence ID" value="NZ_BNJF01000002.1"/>
</dbReference>
<reference evidence="2" key="1">
    <citation type="submission" date="2020-10" db="EMBL/GenBank/DDBJ databases">
        <title>Taxonomic study of unclassified bacteria belonging to the class Ktedonobacteria.</title>
        <authorList>
            <person name="Yabe S."/>
            <person name="Wang C.M."/>
            <person name="Zheng Y."/>
            <person name="Sakai Y."/>
            <person name="Cavaletti L."/>
            <person name="Monciardini P."/>
            <person name="Donadio S."/>
        </authorList>
    </citation>
    <scope>NUCLEOTIDE SEQUENCE</scope>
    <source>
        <strain evidence="2">SOSP1-1</strain>
    </source>
</reference>
<dbReference type="InterPro" id="IPR029032">
    <property type="entry name" value="AhpD-like"/>
</dbReference>
<protein>
    <submittedName>
        <fullName evidence="2">Alkyl hydroperoxide reductase AhpD</fullName>
    </submittedName>
</protein>
<dbReference type="PANTHER" id="PTHR34846">
    <property type="entry name" value="4-CARBOXYMUCONOLACTONE DECARBOXYLASE FAMILY PROTEIN (AFU_ORTHOLOGUE AFUA_6G11590)"/>
    <property type="match status" value="1"/>
</dbReference>
<sequence>MGTRMNYSKAAPGAMRAMNGVEKYIADCSIETSLKELVRLRASQINGCAYCVDMHSLDARAGGETEQRLYALPVWRETPFFSERERAALLWTEKLTQISIDQVPDEVFEQVRSHFNDTELTDLTLLIATINAWNRFGISFRDEPGYYKP</sequence>
<evidence type="ECO:0000259" key="1">
    <source>
        <dbReference type="Pfam" id="PF02627"/>
    </source>
</evidence>
<name>A0A8J3MT75_9CHLR</name>
<keyword evidence="3" id="KW-1185">Reference proteome</keyword>
<organism evidence="2 3">
    <name type="scientific">Ktedonospora formicarum</name>
    <dbReference type="NCBI Taxonomy" id="2778364"/>
    <lineage>
        <taxon>Bacteria</taxon>
        <taxon>Bacillati</taxon>
        <taxon>Chloroflexota</taxon>
        <taxon>Ktedonobacteria</taxon>
        <taxon>Ktedonobacterales</taxon>
        <taxon>Ktedonobacteraceae</taxon>
        <taxon>Ktedonospora</taxon>
    </lineage>
</organism>
<proteinExistence type="predicted"/>
<dbReference type="EMBL" id="BNJF01000002">
    <property type="protein sequence ID" value="GHO46870.1"/>
    <property type="molecule type" value="Genomic_DNA"/>
</dbReference>
<dbReference type="InterPro" id="IPR004675">
    <property type="entry name" value="AhpD_core"/>
</dbReference>
<dbReference type="AlphaFoldDB" id="A0A8J3MT75"/>
<evidence type="ECO:0000313" key="2">
    <source>
        <dbReference type="EMBL" id="GHO46870.1"/>
    </source>
</evidence>
<dbReference type="Gene3D" id="1.20.1290.10">
    <property type="entry name" value="AhpD-like"/>
    <property type="match status" value="1"/>
</dbReference>
<gene>
    <name evidence="2" type="ORF">KSX_50330</name>
</gene>
<dbReference type="SUPFAM" id="SSF69118">
    <property type="entry name" value="AhpD-like"/>
    <property type="match status" value="1"/>
</dbReference>
<dbReference type="NCBIfam" id="TIGR00778">
    <property type="entry name" value="ahpD_dom"/>
    <property type="match status" value="1"/>
</dbReference>
<dbReference type="InterPro" id="IPR003779">
    <property type="entry name" value="CMD-like"/>
</dbReference>
<dbReference type="PANTHER" id="PTHR34846:SF10">
    <property type="entry name" value="CYTOPLASMIC PROTEIN"/>
    <property type="match status" value="1"/>
</dbReference>